<feature type="transmembrane region" description="Helical" evidence="1">
    <location>
        <begin position="149"/>
        <end position="165"/>
    </location>
</feature>
<feature type="transmembrane region" description="Helical" evidence="1">
    <location>
        <begin position="223"/>
        <end position="242"/>
    </location>
</feature>
<feature type="transmembrane region" description="Helical" evidence="1">
    <location>
        <begin position="322"/>
        <end position="342"/>
    </location>
</feature>
<feature type="transmembrane region" description="Helical" evidence="1">
    <location>
        <begin position="362"/>
        <end position="380"/>
    </location>
</feature>
<reference evidence="2" key="1">
    <citation type="submission" date="2018-12" db="EMBL/GenBank/DDBJ databases">
        <title>Novel natural products biosynthetic potential of the class Ktedonobacteria.</title>
        <authorList>
            <person name="Zheng Y."/>
            <person name="Saitou A."/>
            <person name="Wang C.M."/>
            <person name="Toyoda A."/>
            <person name="Minakuchi Y."/>
            <person name="Sekiguchi Y."/>
            <person name="Ueda K."/>
            <person name="Takano H."/>
            <person name="Sakai Y."/>
            <person name="Yokota A."/>
            <person name="Yabe S."/>
        </authorList>
    </citation>
    <scope>NUCLEOTIDE SEQUENCE</scope>
    <source>
        <strain evidence="2">COM3</strain>
    </source>
</reference>
<keyword evidence="1" id="KW-0812">Transmembrane</keyword>
<feature type="transmembrane region" description="Helical" evidence="1">
    <location>
        <begin position="63"/>
        <end position="83"/>
    </location>
</feature>
<feature type="transmembrane region" description="Helical" evidence="1">
    <location>
        <begin position="437"/>
        <end position="458"/>
    </location>
</feature>
<feature type="transmembrane region" description="Helical" evidence="1">
    <location>
        <begin position="185"/>
        <end position="216"/>
    </location>
</feature>
<keyword evidence="1" id="KW-0472">Membrane</keyword>
<proteinExistence type="predicted"/>
<gene>
    <name evidence="2" type="ORF">KTC_60480</name>
</gene>
<organism evidence="2">
    <name type="scientific">Thermosporothrix sp. COM3</name>
    <dbReference type="NCBI Taxonomy" id="2490863"/>
    <lineage>
        <taxon>Bacteria</taxon>
        <taxon>Bacillati</taxon>
        <taxon>Chloroflexota</taxon>
        <taxon>Ktedonobacteria</taxon>
        <taxon>Ktedonobacterales</taxon>
        <taxon>Thermosporotrichaceae</taxon>
        <taxon>Thermosporothrix</taxon>
    </lineage>
</organism>
<evidence type="ECO:0008006" key="3">
    <source>
        <dbReference type="Google" id="ProtNLM"/>
    </source>
</evidence>
<dbReference type="EMBL" id="AP019376">
    <property type="protein sequence ID" value="BBH91297.1"/>
    <property type="molecule type" value="Genomic_DNA"/>
</dbReference>
<sequence length="601" mass="68089">MPQLKEGRFLKLSPYAIWSAVIIAVAVGIRVALINQGWPLLDSDEGVMGLMGIHIAFKGELPVFFYAQGYMGSAEAFLAAAFFQLFGISDVNLRLGLILIYTIFMIGMYLLTSLLYSRKVALITLLFLCFGSNPMLMRELIAVGGVPETMFGGAFLMLLAAWLALTSSPPGTVQKFRWKRLLLFALWGLIAGFGVWSHLLIAPFILTSGLLLVIFCWPEVRRWGGLIALLGLILGAWPLIAYNFTAPPGKSTIDYFLNVMSATGVPQPPPGERIVRQLKGTFLIALPTVSGANPLCYGSTAKTPVFRFGDFSQVSCTFMHTGWSLAVILLWAIAVMFCLVSLRRLYRQPITPELRKERIIQWARLALLVNSLIPVALYAVSANPAIYPVATSRYLTGLIVTTPALLWVLIKPAEKLQWLVVRGSFPLKWNMSLTSTIFRRCCLIFALGIYILGTFSTFTGIPPQAYNPREEPYFTQNGTQHYDVPFVQKLNWDEGFLIRQLGRWHIDRIYSDYWTCNRVIFRSKERVICSVLNEKLNEGHNRYYLYYQKVKMSDRVAYVFRPGSAQDKTFQQYMKSNDPRYKQYKNYVRKTITGYIIYLPK</sequence>
<keyword evidence="1" id="KW-1133">Transmembrane helix</keyword>
<feature type="transmembrane region" description="Helical" evidence="1">
    <location>
        <begin position="392"/>
        <end position="410"/>
    </location>
</feature>
<protein>
    <recommendedName>
        <fullName evidence="3">Glycosyltransferase RgtA/B/C/D-like domain-containing protein</fullName>
    </recommendedName>
</protein>
<accession>A0A455SSF5</accession>
<feature type="transmembrane region" description="Helical" evidence="1">
    <location>
        <begin position="95"/>
        <end position="114"/>
    </location>
</feature>
<dbReference type="AlphaFoldDB" id="A0A455SSF5"/>
<feature type="transmembrane region" description="Helical" evidence="1">
    <location>
        <begin position="12"/>
        <end position="33"/>
    </location>
</feature>
<evidence type="ECO:0000256" key="1">
    <source>
        <dbReference type="SAM" id="Phobius"/>
    </source>
</evidence>
<feature type="transmembrane region" description="Helical" evidence="1">
    <location>
        <begin position="120"/>
        <end position="137"/>
    </location>
</feature>
<name>A0A455SSF5_9CHLR</name>
<evidence type="ECO:0000313" key="2">
    <source>
        <dbReference type="EMBL" id="BBH91297.1"/>
    </source>
</evidence>